<feature type="transmembrane region" description="Helical" evidence="1">
    <location>
        <begin position="161"/>
        <end position="181"/>
    </location>
</feature>
<feature type="transmembrane region" description="Helical" evidence="1">
    <location>
        <begin position="6"/>
        <end position="24"/>
    </location>
</feature>
<dbReference type="EMBL" id="VLTL01000186">
    <property type="protein sequence ID" value="KAA0155038.1"/>
    <property type="molecule type" value="Genomic_DNA"/>
</dbReference>
<evidence type="ECO:0000256" key="1">
    <source>
        <dbReference type="SAM" id="Phobius"/>
    </source>
</evidence>
<dbReference type="Proteomes" id="UP000324907">
    <property type="component" value="Unassembled WGS sequence"/>
</dbReference>
<dbReference type="PANTHER" id="PTHR32251">
    <property type="entry name" value="3-OXO-5-ALPHA-STEROID 4-DEHYDROGENASE"/>
    <property type="match status" value="1"/>
</dbReference>
<dbReference type="PANTHER" id="PTHR32251:SF23">
    <property type="entry name" value="3-OXO-5-ALPHA-STEROID 4-DEHYDROGENASE (DUF1295)"/>
    <property type="match status" value="1"/>
</dbReference>
<dbReference type="Pfam" id="PF06966">
    <property type="entry name" value="DUF1295"/>
    <property type="match status" value="1"/>
</dbReference>
<sequence length="311" mass="33446">MGELAVWDVLGTVAVFLLSVASGNSSWYDPYWSVVPPIAVVWLALKGGLDVTPSALMEGDGGAWRLVVVTAIIWAWAYRLTANWIRRLGAELVSTTARHGLRAAAHCEEDWRYKLIRTWFCGMTPVYWVLGSLGIIHLFPTAMVFAGMLPLQYVTGNGGEVLPLGWLDAAGAALGVWGIFLEHSADTTMDRFLAASRPGPDGFRPVCREGLWGASRHPNYLGELAFWASIGCFGAAAGGADALWTLYGFAAMVALFVAASIPLMEARSAKRRAGWRSYASSTAMLLPLSPRLLVSLLPGAAACARRTAKAD</sequence>
<feature type="transmembrane region" description="Helical" evidence="1">
    <location>
        <begin position="220"/>
        <end position="238"/>
    </location>
</feature>
<dbReference type="AlphaFoldDB" id="A0A5A8CQQ1"/>
<keyword evidence="1" id="KW-0472">Membrane</keyword>
<evidence type="ECO:0000313" key="2">
    <source>
        <dbReference type="EMBL" id="KAA0155038.1"/>
    </source>
</evidence>
<dbReference type="InterPro" id="IPR010721">
    <property type="entry name" value="UstE-like"/>
</dbReference>
<keyword evidence="1" id="KW-1133">Transmembrane helix</keyword>
<dbReference type="GO" id="GO:0016020">
    <property type="term" value="C:membrane"/>
    <property type="evidence" value="ECO:0007669"/>
    <property type="project" value="TreeGrafter"/>
</dbReference>
<feature type="transmembrane region" description="Helical" evidence="1">
    <location>
        <begin position="244"/>
        <end position="264"/>
    </location>
</feature>
<name>A0A5A8CQQ1_CAFRO</name>
<organism evidence="2 3">
    <name type="scientific">Cafeteria roenbergensis</name>
    <name type="common">Marine flagellate</name>
    <dbReference type="NCBI Taxonomy" id="33653"/>
    <lineage>
        <taxon>Eukaryota</taxon>
        <taxon>Sar</taxon>
        <taxon>Stramenopiles</taxon>
        <taxon>Bigyra</taxon>
        <taxon>Opalozoa</taxon>
        <taxon>Bicosoecida</taxon>
        <taxon>Cafeteriaceae</taxon>
        <taxon>Cafeteria</taxon>
    </lineage>
</organism>
<proteinExistence type="predicted"/>
<dbReference type="Gene3D" id="1.20.120.1630">
    <property type="match status" value="1"/>
</dbReference>
<feature type="transmembrane region" description="Helical" evidence="1">
    <location>
        <begin position="61"/>
        <end position="78"/>
    </location>
</feature>
<evidence type="ECO:0000313" key="3">
    <source>
        <dbReference type="Proteomes" id="UP000324907"/>
    </source>
</evidence>
<feature type="transmembrane region" description="Helical" evidence="1">
    <location>
        <begin position="126"/>
        <end position="149"/>
    </location>
</feature>
<comment type="caution">
    <text evidence="2">The sequence shown here is derived from an EMBL/GenBank/DDBJ whole genome shotgun (WGS) entry which is preliminary data.</text>
</comment>
<gene>
    <name evidence="2" type="ORF">FNF28_06781</name>
</gene>
<accession>A0A5A8CQQ1</accession>
<reference evidence="2 3" key="1">
    <citation type="submission" date="2019-07" db="EMBL/GenBank/DDBJ databases">
        <title>Genomes of Cafeteria roenbergensis.</title>
        <authorList>
            <person name="Fischer M.G."/>
            <person name="Hackl T."/>
            <person name="Roman M."/>
        </authorList>
    </citation>
    <scope>NUCLEOTIDE SEQUENCE [LARGE SCALE GENOMIC DNA]</scope>
    <source>
        <strain evidence="2 3">RCC970-E3</strain>
    </source>
</reference>
<keyword evidence="1" id="KW-0812">Transmembrane</keyword>
<protein>
    <submittedName>
        <fullName evidence="2">Uncharacterized protein</fullName>
    </submittedName>
</protein>
<dbReference type="PROSITE" id="PS50244">
    <property type="entry name" value="S5A_REDUCTASE"/>
    <property type="match status" value="1"/>
</dbReference>